<keyword evidence="2" id="KW-1185">Reference proteome</keyword>
<gene>
    <name evidence="1" type="ORF">B0H03_1442</name>
</gene>
<feature type="non-terminal residue" evidence="1">
    <location>
        <position position="1"/>
    </location>
</feature>
<reference evidence="1 2" key="1">
    <citation type="submission" date="2018-03" db="EMBL/GenBank/DDBJ databases">
        <title>Genomic Encyclopedia of Type Strains, Phase III (KMG-III): the genomes of soil and plant-associated and newly described type strains.</title>
        <authorList>
            <person name="Whitman W."/>
        </authorList>
    </citation>
    <scope>NUCLEOTIDE SEQUENCE [LARGE SCALE GENOMIC DNA]</scope>
    <source>
        <strain evidence="1 2">VKM Ac-1602</strain>
    </source>
</reference>
<dbReference type="EMBL" id="QGDV01000044">
    <property type="protein sequence ID" value="PWJ57294.1"/>
    <property type="molecule type" value="Genomic_DNA"/>
</dbReference>
<comment type="caution">
    <text evidence="1">The sequence shown here is derived from an EMBL/GenBank/DDBJ whole genome shotgun (WGS) entry which is preliminary data.</text>
</comment>
<sequence>AKAEIGQQALSAVSGVAQGITTGDNERFLRLWWEVAQKKSEYQRHFDSTAPTNRWHAADKGGDFRRWFGNDYWMIFWPEDGRAVREHRGSTTRNLHTRFVASISCSKISSGGISFRAHDCGFIFTDAAVAISGTAHLDAILGFTNSSTANRMMAALAPTLNFEVGQIRSLPWLVDTIGESILVPIVRQLKENSVDDWDAVETSWNFDCNPLLTVHRKASGRS</sequence>
<evidence type="ECO:0000313" key="2">
    <source>
        <dbReference type="Proteomes" id="UP000245674"/>
    </source>
</evidence>
<protein>
    <submittedName>
        <fullName evidence="1">Uncharacterized protein</fullName>
    </submittedName>
</protein>
<evidence type="ECO:0000313" key="1">
    <source>
        <dbReference type="EMBL" id="PWJ57294.1"/>
    </source>
</evidence>
<proteinExistence type="predicted"/>
<name>A0ABX5LAV8_9MICO</name>
<accession>A0ABX5LAV8</accession>
<dbReference type="Proteomes" id="UP000245674">
    <property type="component" value="Unassembled WGS sequence"/>
</dbReference>
<dbReference type="RefSeq" id="WP_207774269.1">
    <property type="nucleotide sequence ID" value="NZ_QGDV01000044.1"/>
</dbReference>
<organism evidence="1 2">
    <name type="scientific">Rathayibacter iranicus NCPPB 2253 = VKM Ac-1602</name>
    <dbReference type="NCBI Taxonomy" id="1328868"/>
    <lineage>
        <taxon>Bacteria</taxon>
        <taxon>Bacillati</taxon>
        <taxon>Actinomycetota</taxon>
        <taxon>Actinomycetes</taxon>
        <taxon>Micrococcales</taxon>
        <taxon>Microbacteriaceae</taxon>
        <taxon>Rathayibacter</taxon>
    </lineage>
</organism>